<gene>
    <name evidence="2" type="ORF">HVS_14250</name>
</gene>
<dbReference type="Proteomes" id="UP000233534">
    <property type="component" value="Chromosome"/>
</dbReference>
<dbReference type="EMBL" id="CP025197">
    <property type="protein sequence ID" value="AUG58711.1"/>
    <property type="molecule type" value="Genomic_DNA"/>
</dbReference>
<dbReference type="RefSeq" id="WP_101303334.1">
    <property type="nucleotide sequence ID" value="NZ_CP025197.1"/>
</dbReference>
<proteinExistence type="predicted"/>
<feature type="coiled-coil region" evidence="1">
    <location>
        <begin position="98"/>
        <end position="125"/>
    </location>
</feature>
<evidence type="ECO:0000313" key="2">
    <source>
        <dbReference type="EMBL" id="AUG58711.1"/>
    </source>
</evidence>
<reference evidence="2 3" key="1">
    <citation type="submission" date="2017-12" db="EMBL/GenBank/DDBJ databases">
        <title>Complete genome sequence of Herbivorax saccincola GGR1, a novel Cellulosome-producing hydrolytic bacterium in a thermophilic biogas plant, established by Illumina and Nanopore MinION sequencing.</title>
        <authorList>
            <person name="Pechtl A."/>
            <person name="Ruckert C."/>
            <person name="Koeck D.E."/>
            <person name="Maus I."/>
            <person name="Winkler A."/>
            <person name="Kalinowski J."/>
            <person name="Puhler A."/>
            <person name="Schwarz W.W."/>
            <person name="Zverlov V.V."/>
            <person name="Schluter A."/>
            <person name="Liebl W."/>
        </authorList>
    </citation>
    <scope>NUCLEOTIDE SEQUENCE [LARGE SCALE GENOMIC DNA]</scope>
    <source>
        <strain evidence="3">SR1</strain>
    </source>
</reference>
<accession>A0A2K9EQ15</accession>
<dbReference type="KEGG" id="hsc:HVS_14250"/>
<organism evidence="2 3">
    <name type="scientific">Acetivibrio saccincola</name>
    <dbReference type="NCBI Taxonomy" id="1677857"/>
    <lineage>
        <taxon>Bacteria</taxon>
        <taxon>Bacillati</taxon>
        <taxon>Bacillota</taxon>
        <taxon>Clostridia</taxon>
        <taxon>Eubacteriales</taxon>
        <taxon>Oscillospiraceae</taxon>
        <taxon>Acetivibrio</taxon>
    </lineage>
</organism>
<dbReference type="AlphaFoldDB" id="A0A2K9EQ15"/>
<protein>
    <submittedName>
        <fullName evidence="2">Uncharacterized protein</fullName>
    </submittedName>
</protein>
<name>A0A2K9EQ15_9FIRM</name>
<keyword evidence="1" id="KW-0175">Coiled coil</keyword>
<evidence type="ECO:0000256" key="1">
    <source>
        <dbReference type="SAM" id="Coils"/>
    </source>
</evidence>
<evidence type="ECO:0000313" key="3">
    <source>
        <dbReference type="Proteomes" id="UP000233534"/>
    </source>
</evidence>
<feature type="coiled-coil region" evidence="1">
    <location>
        <begin position="152"/>
        <end position="186"/>
    </location>
</feature>
<feature type="coiled-coil region" evidence="1">
    <location>
        <begin position="44"/>
        <end position="71"/>
    </location>
</feature>
<dbReference type="SUPFAM" id="SSF46579">
    <property type="entry name" value="Prefoldin"/>
    <property type="match status" value="1"/>
</dbReference>
<sequence length="213" mass="26020">MFNAFKKSNRRSAKKKIKFDKKILRKNNISILVLDERWNSLFKNIEKTERIIKLERELIELLKEEVRLNSEYKDISAQKSKCLKRIMELTPKVFEENDEKARMEMEECEKNIKEINKRFKEIEKELETIPDRIKDKNLELLESVVFTVYFKIRENQRRIKELEKHIEEARKNLEKYIDEKGKLAEDYTDIYTYFHDLIGKEELEKLDREYFGD</sequence>
<keyword evidence="3" id="KW-1185">Reference proteome</keyword>